<evidence type="ECO:0000313" key="6">
    <source>
        <dbReference type="EMBL" id="CDJ63335.1"/>
    </source>
</evidence>
<dbReference type="PANTHER" id="PTHR12703:SF4">
    <property type="entry name" value="TRANSMEMBRANE PROTEIN 33"/>
    <property type="match status" value="1"/>
</dbReference>
<comment type="similarity">
    <text evidence="2">Belongs to the PER33/POM33 family.</text>
</comment>
<dbReference type="RefSeq" id="XP_013440697.1">
    <property type="nucleotide sequence ID" value="XM_013585243.1"/>
</dbReference>
<dbReference type="OrthoDB" id="306953at2759"/>
<gene>
    <name evidence="6" type="ORF">ENH_00050830</name>
</gene>
<dbReference type="GO" id="GO:0016020">
    <property type="term" value="C:membrane"/>
    <property type="evidence" value="ECO:0007669"/>
    <property type="project" value="UniProtKB-SubCell"/>
</dbReference>
<dbReference type="GO" id="GO:0061024">
    <property type="term" value="P:membrane organization"/>
    <property type="evidence" value="ECO:0007669"/>
    <property type="project" value="TreeGrafter"/>
</dbReference>
<dbReference type="GO" id="GO:0005783">
    <property type="term" value="C:endoplasmic reticulum"/>
    <property type="evidence" value="ECO:0007669"/>
    <property type="project" value="TreeGrafter"/>
</dbReference>
<dbReference type="InterPro" id="IPR051645">
    <property type="entry name" value="PER33/POM33_regulator"/>
</dbReference>
<dbReference type="InterPro" id="IPR005344">
    <property type="entry name" value="TMEM33/Pom33"/>
</dbReference>
<dbReference type="Proteomes" id="UP000030754">
    <property type="component" value="Unassembled WGS sequence"/>
</dbReference>
<sequence>MSNKKLEALREAAKAAGLSPSEEKFVCFDWSASQEWQEYLASLYPTPPLNKMLKWKKKFYKAHQDATFDINSTKVDDVLNGNFSPGVSSGDSSCSGSYSGPRMPPFSRPIGSPPSATVLKVLSPLTLFCLVAGMLKTVLAAATSRRDPMASLLLTGALLLRLYGCFGLPPIKFWPLSQLGDSIANEGVPYFERVLQNDAMHGVLFSLLTGLMPNSLPLLASPLLTGSLVAAYILREGSGILSLLKNIGPVQSFTSMMDRKRFQILQLRADLEVYFGLFFVVWSLIKMNVSLSEFFVPAYLYWQLQKIRFQTCPYTQASIRRLDGTITALTNHRACPGVLRLVYEKVRIFCIRQVQPPEPPGGPRSSSCTIM</sequence>
<name>U6MNU0_9EIME</name>
<organism evidence="6 7">
    <name type="scientific">Eimeria necatrix</name>
    <dbReference type="NCBI Taxonomy" id="51315"/>
    <lineage>
        <taxon>Eukaryota</taxon>
        <taxon>Sar</taxon>
        <taxon>Alveolata</taxon>
        <taxon>Apicomplexa</taxon>
        <taxon>Conoidasida</taxon>
        <taxon>Coccidia</taxon>
        <taxon>Eucoccidiorida</taxon>
        <taxon>Eimeriorina</taxon>
        <taxon>Eimeriidae</taxon>
        <taxon>Eimeria</taxon>
    </lineage>
</organism>
<keyword evidence="3" id="KW-0812">Transmembrane</keyword>
<evidence type="ECO:0000256" key="2">
    <source>
        <dbReference type="ARBA" id="ARBA00007322"/>
    </source>
</evidence>
<reference evidence="6" key="1">
    <citation type="submission" date="2013-10" db="EMBL/GenBank/DDBJ databases">
        <title>Genomic analysis of the causative agents of coccidiosis in chickens.</title>
        <authorList>
            <person name="Reid A.J."/>
            <person name="Blake D."/>
            <person name="Billington K."/>
            <person name="Browne H."/>
            <person name="Dunn M."/>
            <person name="Hung S."/>
            <person name="Kawahara F."/>
            <person name="Miranda-Saavedra D."/>
            <person name="Mourier T."/>
            <person name="Nagra H."/>
            <person name="Otto T.D."/>
            <person name="Rawlings N."/>
            <person name="Sanchez A."/>
            <person name="Sanders M."/>
            <person name="Subramaniam C."/>
            <person name="Tay Y."/>
            <person name="Dear P."/>
            <person name="Doerig C."/>
            <person name="Gruber A."/>
            <person name="Parkinson J."/>
            <person name="Shirley M."/>
            <person name="Wan K.L."/>
            <person name="Berriman M."/>
            <person name="Tomley F."/>
            <person name="Pain A."/>
        </authorList>
    </citation>
    <scope>NUCLEOTIDE SEQUENCE [LARGE SCALE GENOMIC DNA]</scope>
    <source>
        <strain evidence="6">Houghton</strain>
    </source>
</reference>
<dbReference type="GeneID" id="25475230"/>
<keyword evidence="5" id="KW-0472">Membrane</keyword>
<accession>U6MNU0</accession>
<comment type="subcellular location">
    <subcellularLocation>
        <location evidence="1">Membrane</location>
        <topology evidence="1">Multi-pass membrane protein</topology>
    </subcellularLocation>
</comment>
<dbReference type="VEuPathDB" id="ToxoDB:ENH_00050830"/>
<reference evidence="6" key="2">
    <citation type="submission" date="2013-10" db="EMBL/GenBank/DDBJ databases">
        <authorList>
            <person name="Aslett M."/>
        </authorList>
    </citation>
    <scope>NUCLEOTIDE SEQUENCE [LARGE SCALE GENOMIC DNA]</scope>
    <source>
        <strain evidence="6">Houghton</strain>
    </source>
</reference>
<keyword evidence="4" id="KW-1133">Transmembrane helix</keyword>
<evidence type="ECO:0000313" key="7">
    <source>
        <dbReference type="Proteomes" id="UP000030754"/>
    </source>
</evidence>
<evidence type="ECO:0000256" key="4">
    <source>
        <dbReference type="ARBA" id="ARBA00022989"/>
    </source>
</evidence>
<dbReference type="Pfam" id="PF03661">
    <property type="entry name" value="TMEM33_Pom33"/>
    <property type="match status" value="1"/>
</dbReference>
<protein>
    <submittedName>
        <fullName evidence="6">Uncharacterized protein</fullName>
    </submittedName>
</protein>
<evidence type="ECO:0000256" key="5">
    <source>
        <dbReference type="ARBA" id="ARBA00023136"/>
    </source>
</evidence>
<dbReference type="EMBL" id="HG722790">
    <property type="protein sequence ID" value="CDJ63335.1"/>
    <property type="molecule type" value="Genomic_DNA"/>
</dbReference>
<dbReference type="GO" id="GO:0071786">
    <property type="term" value="P:endoplasmic reticulum tubular network organization"/>
    <property type="evidence" value="ECO:0007669"/>
    <property type="project" value="TreeGrafter"/>
</dbReference>
<dbReference type="PANTHER" id="PTHR12703">
    <property type="entry name" value="TRANSMEMBRANE PROTEIN 33"/>
    <property type="match status" value="1"/>
</dbReference>
<dbReference type="AlphaFoldDB" id="U6MNU0"/>
<evidence type="ECO:0000256" key="3">
    <source>
        <dbReference type="ARBA" id="ARBA00022692"/>
    </source>
</evidence>
<proteinExistence type="inferred from homology"/>
<evidence type="ECO:0000256" key="1">
    <source>
        <dbReference type="ARBA" id="ARBA00004141"/>
    </source>
</evidence>
<keyword evidence="7" id="KW-1185">Reference proteome</keyword>